<accession>A0AAD5PMP2</accession>
<reference evidence="2 3" key="1">
    <citation type="submission" date="2022-05" db="EMBL/GenBank/DDBJ databases">
        <title>A multi-omics perspective on studying reproductive biology in Daphnia sinensis.</title>
        <authorList>
            <person name="Jia J."/>
        </authorList>
    </citation>
    <scope>NUCLEOTIDE SEQUENCE [LARGE SCALE GENOMIC DNA]</scope>
    <source>
        <strain evidence="2 3">WSL</strain>
    </source>
</reference>
<feature type="compositionally biased region" description="Polar residues" evidence="1">
    <location>
        <begin position="333"/>
        <end position="370"/>
    </location>
</feature>
<dbReference type="EMBL" id="WJBH02000009">
    <property type="protein sequence ID" value="KAI9553246.1"/>
    <property type="molecule type" value="Genomic_DNA"/>
</dbReference>
<feature type="compositionally biased region" description="Acidic residues" evidence="1">
    <location>
        <begin position="371"/>
        <end position="380"/>
    </location>
</feature>
<keyword evidence="3" id="KW-1185">Reference proteome</keyword>
<feature type="region of interest" description="Disordered" evidence="1">
    <location>
        <begin position="333"/>
        <end position="381"/>
    </location>
</feature>
<feature type="compositionally biased region" description="Polar residues" evidence="1">
    <location>
        <begin position="42"/>
        <end position="53"/>
    </location>
</feature>
<evidence type="ECO:0000313" key="2">
    <source>
        <dbReference type="EMBL" id="KAI9553246.1"/>
    </source>
</evidence>
<proteinExistence type="predicted"/>
<gene>
    <name evidence="2" type="ORF">GHT06_021142</name>
</gene>
<organism evidence="2 3">
    <name type="scientific">Daphnia sinensis</name>
    <dbReference type="NCBI Taxonomy" id="1820382"/>
    <lineage>
        <taxon>Eukaryota</taxon>
        <taxon>Metazoa</taxon>
        <taxon>Ecdysozoa</taxon>
        <taxon>Arthropoda</taxon>
        <taxon>Crustacea</taxon>
        <taxon>Branchiopoda</taxon>
        <taxon>Diplostraca</taxon>
        <taxon>Cladocera</taxon>
        <taxon>Anomopoda</taxon>
        <taxon>Daphniidae</taxon>
        <taxon>Daphnia</taxon>
        <taxon>Daphnia similis group</taxon>
    </lineage>
</organism>
<dbReference type="AlphaFoldDB" id="A0AAD5PMP2"/>
<evidence type="ECO:0000313" key="3">
    <source>
        <dbReference type="Proteomes" id="UP000820818"/>
    </source>
</evidence>
<dbReference type="SUPFAM" id="SSF50630">
    <property type="entry name" value="Acid proteases"/>
    <property type="match status" value="1"/>
</dbReference>
<feature type="region of interest" description="Disordered" evidence="1">
    <location>
        <begin position="20"/>
        <end position="53"/>
    </location>
</feature>
<feature type="compositionally biased region" description="Low complexity" evidence="1">
    <location>
        <begin position="166"/>
        <end position="180"/>
    </location>
</feature>
<dbReference type="Proteomes" id="UP000820818">
    <property type="component" value="Linkage Group LG9"/>
</dbReference>
<protein>
    <submittedName>
        <fullName evidence="2">Uncharacterized protein</fullName>
    </submittedName>
</protein>
<feature type="compositionally biased region" description="Basic residues" evidence="1">
    <location>
        <begin position="129"/>
        <end position="141"/>
    </location>
</feature>
<comment type="caution">
    <text evidence="2">The sequence shown here is derived from an EMBL/GenBank/DDBJ whole genome shotgun (WGS) entry which is preliminary data.</text>
</comment>
<feature type="region of interest" description="Disordered" evidence="1">
    <location>
        <begin position="128"/>
        <end position="190"/>
    </location>
</feature>
<evidence type="ECO:0000256" key="1">
    <source>
        <dbReference type="SAM" id="MobiDB-lite"/>
    </source>
</evidence>
<sequence>MEPPTPDDENKVLPEMKIERSLTQNETFAPNCPADKPDSIGPTVQTPTASQFTDLRKAYKEDLKRTNRSLTEAKLALEEAASTRKEHERQCEVHKNQLRLAKEQEERHVQTEKELRTLLNETKKELTRTKRILRRQKARHAKSQDQENVNQDLDNSSNVPPAIENDTATTSSDPVDTTTTEQTPKSKKSRFVKGMHKLLASLGFRRKSRSNKTASVQVTMNGQPVNMVIDKGCFETIISLDQWRKLGEPQLKPLTEHDRITLKRTGKYEQRVTREELGGSFYAIVTLQNKIITLPIYVCTVDKRMPNFLGRRLFHDLQLHKQNAHLIELTHTNETEPSPQTEQPHSVSEMANTTKSPTEQEPATDNTTDSAAEEEPEEENTFVPTYEYSCDLPEGFIACVTASLEDVKERKRSKREKYQTRLSTAMGHGNQIPKKTRNEVKKIISKLEKTYEKDFDGCCAVIRDAADRLSDDQERLADVLMESKRIERAELIQQREKELQAVLKKEIFEHSERLRNIHDAKELLKHAV</sequence>
<feature type="compositionally biased region" description="Polar residues" evidence="1">
    <location>
        <begin position="146"/>
        <end position="159"/>
    </location>
</feature>
<dbReference type="InterPro" id="IPR021109">
    <property type="entry name" value="Peptidase_aspartic_dom_sf"/>
</dbReference>
<dbReference type="Gene3D" id="2.40.70.10">
    <property type="entry name" value="Acid Proteases"/>
    <property type="match status" value="1"/>
</dbReference>
<name>A0AAD5PMP2_9CRUS</name>